<feature type="domain" description="KIND" evidence="4">
    <location>
        <begin position="11"/>
        <end position="181"/>
    </location>
</feature>
<name>A0AAN8IPJ5_TRICO</name>
<dbReference type="CDD" id="cd17101">
    <property type="entry name" value="FERM_F1_PTPN13_like"/>
    <property type="match status" value="1"/>
</dbReference>
<dbReference type="PANTHER" id="PTHR46900:SF2">
    <property type="entry name" value="TYROSINE-PROTEIN PHOSPHATASE NON-RECEPTOR TYPE 13"/>
    <property type="match status" value="1"/>
</dbReference>
<evidence type="ECO:0000256" key="2">
    <source>
        <dbReference type="SAM" id="MobiDB-lite"/>
    </source>
</evidence>
<dbReference type="PRINTS" id="PR00935">
    <property type="entry name" value="BAND41"/>
</dbReference>
<dbReference type="Gene3D" id="2.30.29.30">
    <property type="entry name" value="Pleckstrin-homology domain (PH domain)/Phosphotyrosine-binding domain (PTB)"/>
    <property type="match status" value="1"/>
</dbReference>
<dbReference type="PROSITE" id="PS51377">
    <property type="entry name" value="KIND"/>
    <property type="match status" value="1"/>
</dbReference>
<feature type="domain" description="FERM" evidence="3">
    <location>
        <begin position="639"/>
        <end position="931"/>
    </location>
</feature>
<reference evidence="5 6" key="1">
    <citation type="submission" date="2019-10" db="EMBL/GenBank/DDBJ databases">
        <title>Assembly and Annotation for the nematode Trichostrongylus colubriformis.</title>
        <authorList>
            <person name="Martin J."/>
        </authorList>
    </citation>
    <scope>NUCLEOTIDE SEQUENCE [LARGE SCALE GENOMIC DNA]</scope>
    <source>
        <strain evidence="5">G859</strain>
        <tissue evidence="5">Whole worm</tissue>
    </source>
</reference>
<keyword evidence="6" id="KW-1185">Reference proteome</keyword>
<feature type="compositionally biased region" description="Low complexity" evidence="2">
    <location>
        <begin position="196"/>
        <end position="211"/>
    </location>
</feature>
<dbReference type="Pfam" id="PF09380">
    <property type="entry name" value="FERM_C"/>
    <property type="match status" value="1"/>
</dbReference>
<dbReference type="InterPro" id="IPR035963">
    <property type="entry name" value="FERM_2"/>
</dbReference>
<feature type="compositionally biased region" description="Basic and acidic residues" evidence="2">
    <location>
        <begin position="513"/>
        <end position="522"/>
    </location>
</feature>
<gene>
    <name evidence="5" type="ORF">GCK32_005382</name>
</gene>
<keyword evidence="1" id="KW-0677">Repeat</keyword>
<feature type="compositionally biased region" description="Polar residues" evidence="2">
    <location>
        <begin position="459"/>
        <end position="475"/>
    </location>
</feature>
<protein>
    <submittedName>
        <fullName evidence="5">FERM domain-containing protein</fullName>
    </submittedName>
</protein>
<comment type="caution">
    <text evidence="5">The sequence shown here is derived from an EMBL/GenBank/DDBJ whole genome shotgun (WGS) entry which is preliminary data.</text>
</comment>
<dbReference type="InterPro" id="IPR029071">
    <property type="entry name" value="Ubiquitin-like_domsf"/>
</dbReference>
<evidence type="ECO:0000256" key="1">
    <source>
        <dbReference type="ARBA" id="ARBA00022737"/>
    </source>
</evidence>
<feature type="compositionally biased region" description="Basic and acidic residues" evidence="2">
    <location>
        <begin position="435"/>
        <end position="458"/>
    </location>
</feature>
<dbReference type="InterPro" id="IPR019749">
    <property type="entry name" value="Band_41_domain"/>
</dbReference>
<dbReference type="SMART" id="SM00295">
    <property type="entry name" value="B41"/>
    <property type="match status" value="1"/>
</dbReference>
<dbReference type="SUPFAM" id="SSF54236">
    <property type="entry name" value="Ubiquitin-like"/>
    <property type="match status" value="1"/>
</dbReference>
<dbReference type="Pfam" id="PF00373">
    <property type="entry name" value="FERM_M"/>
    <property type="match status" value="1"/>
</dbReference>
<dbReference type="EMBL" id="WIXE01011197">
    <property type="protein sequence ID" value="KAK5976952.1"/>
    <property type="molecule type" value="Genomic_DNA"/>
</dbReference>
<dbReference type="Gene3D" id="3.10.20.90">
    <property type="entry name" value="Phosphatidylinositol 3-kinase Catalytic Subunit, Chain A, domain 1"/>
    <property type="match status" value="1"/>
</dbReference>
<organism evidence="5 6">
    <name type="scientific">Trichostrongylus colubriformis</name>
    <name type="common">Black scour worm</name>
    <dbReference type="NCBI Taxonomy" id="6319"/>
    <lineage>
        <taxon>Eukaryota</taxon>
        <taxon>Metazoa</taxon>
        <taxon>Ecdysozoa</taxon>
        <taxon>Nematoda</taxon>
        <taxon>Chromadorea</taxon>
        <taxon>Rhabditida</taxon>
        <taxon>Rhabditina</taxon>
        <taxon>Rhabditomorpha</taxon>
        <taxon>Strongyloidea</taxon>
        <taxon>Trichostrongylidae</taxon>
        <taxon>Trichostrongylus</taxon>
    </lineage>
</organism>
<dbReference type="PROSITE" id="PS50057">
    <property type="entry name" value="FERM_3"/>
    <property type="match status" value="1"/>
</dbReference>
<sequence>MKVASVPDIKVSVAEVCEVRGSGLEAHELLSLAAAAAESLPPCPRGTVFDTENVFITSKGNVEIRTVPQSSVDSCFVPPEWSKNEDDPGAAAVYCMGAVLRAAGAEHAADVDLFSLVNILTVGMVGTRPTAHRMGLMAKNQLRGRDAKVCLITIYEEIMGDEESNQLDDGDFSMDEDDDIGALLGNPPRHQMSNGVLPTVTVSSSSQPSVKKAVDYFDEDDEMESRGHSASTSSGLSTHKDSSPFFVDHDVDSKKDEPRTSTPPSAIPHESLGNLGSPIVSDSHINETYIEEHTINLDVSFDKPSDANVGSSSKVLLDKRLNGEVTKTITPFDGDDDELGSVVVPQRNSLEKKRVPEKKEKLRKQLANMDSILGTSTESDGEHRKVSKPQPKHAPLLHKFSSSDEEIVQARFDDDDEPPVAPRRRSYFDEIVAERSESVSQHETDIAWKRPNKKDNNETIHSTMSSPPGTSQAEDSSPKQKKSAPPDLADDDNVVSEREDLDRTHVDAVVITENRRDQRKSAPELTEDETPIEAAFVEAIVERRRSSVPPIADGIVAPTTPAPSITPPAAVREDSPHFERRNSLLPHRISGRQSSRSMRGKRKTRAVPEFYDHARHPSIRLKAPSAKKKKMTLMRAEQADVQVELLNGQRIEVSCRTDAVARDIFSLVVQHMNINEHVFFGLSFMKDGEHFFLEDHQRLEKFAPSGWRSAHKNGLRVNFVLYLRFRFYPQVLDFIRTDVTMHELYLQVRHDVIEERIQPRRDAAYELAALALQAEFGNRPPPVIVDYFDNQHYLPHRYCTMDDPKHLQVVLAEMHGHYSGTKPSIAEHKFIQICQRHRDFGAHLHRIFRNKPTGVHGAAPFDPDTGAALWIAIMPRGIGIYEEQGSVRELLAEHLWQDTQTLQFDRKRFVIVAVEGSQQTESTFFTDHHTK</sequence>
<dbReference type="AlphaFoldDB" id="A0AAN8IPJ5"/>
<dbReference type="InterPro" id="IPR011019">
    <property type="entry name" value="KIND_dom"/>
</dbReference>
<dbReference type="SMART" id="SM00750">
    <property type="entry name" value="KIND"/>
    <property type="match status" value="1"/>
</dbReference>
<evidence type="ECO:0000313" key="6">
    <source>
        <dbReference type="Proteomes" id="UP001331761"/>
    </source>
</evidence>
<dbReference type="SUPFAM" id="SSF50729">
    <property type="entry name" value="PH domain-like"/>
    <property type="match status" value="1"/>
</dbReference>
<feature type="compositionally biased region" description="Polar residues" evidence="2">
    <location>
        <begin position="228"/>
        <end position="237"/>
    </location>
</feature>
<dbReference type="Proteomes" id="UP001331761">
    <property type="component" value="Unassembled WGS sequence"/>
</dbReference>
<dbReference type="InterPro" id="IPR018980">
    <property type="entry name" value="FERM_PH-like_C"/>
</dbReference>
<feature type="region of interest" description="Disordered" evidence="2">
    <location>
        <begin position="551"/>
        <end position="576"/>
    </location>
</feature>
<evidence type="ECO:0000259" key="4">
    <source>
        <dbReference type="PROSITE" id="PS51377"/>
    </source>
</evidence>
<feature type="compositionally biased region" description="Basic and acidic residues" evidence="2">
    <location>
        <begin position="238"/>
        <end position="259"/>
    </location>
</feature>
<dbReference type="InterPro" id="IPR052074">
    <property type="entry name" value="NonRcpt_TyrProt_Phosphatase"/>
</dbReference>
<evidence type="ECO:0000313" key="5">
    <source>
        <dbReference type="EMBL" id="KAK5976952.1"/>
    </source>
</evidence>
<dbReference type="PANTHER" id="PTHR46900">
    <property type="entry name" value="TYROSINE-PROTEIN PHOSPHATASE NON-RECEPTOR TYPE 13"/>
    <property type="match status" value="1"/>
</dbReference>
<feature type="region of interest" description="Disordered" evidence="2">
    <location>
        <begin position="435"/>
        <end position="530"/>
    </location>
</feature>
<dbReference type="InterPro" id="IPR018979">
    <property type="entry name" value="FERM_N"/>
</dbReference>
<dbReference type="InterPro" id="IPR014352">
    <property type="entry name" value="FERM/acyl-CoA-bd_prot_sf"/>
</dbReference>
<dbReference type="SUPFAM" id="SSF47031">
    <property type="entry name" value="Second domain of FERM"/>
    <property type="match status" value="1"/>
</dbReference>
<feature type="region of interest" description="Disordered" evidence="2">
    <location>
        <begin position="163"/>
        <end position="279"/>
    </location>
</feature>
<dbReference type="Pfam" id="PF09379">
    <property type="entry name" value="FERM_N"/>
    <property type="match status" value="1"/>
</dbReference>
<evidence type="ECO:0000259" key="3">
    <source>
        <dbReference type="PROSITE" id="PS50057"/>
    </source>
</evidence>
<dbReference type="CDD" id="cd14473">
    <property type="entry name" value="FERM_B-lobe"/>
    <property type="match status" value="1"/>
</dbReference>
<dbReference type="InterPro" id="IPR000299">
    <property type="entry name" value="FERM_domain"/>
</dbReference>
<dbReference type="InterPro" id="IPR019748">
    <property type="entry name" value="FERM_central"/>
</dbReference>
<feature type="compositionally biased region" description="Basic and acidic residues" evidence="2">
    <location>
        <begin position="495"/>
        <end position="506"/>
    </location>
</feature>
<feature type="region of interest" description="Disordered" evidence="2">
    <location>
        <begin position="352"/>
        <end position="402"/>
    </location>
</feature>
<proteinExistence type="predicted"/>
<accession>A0AAN8IPJ5</accession>
<dbReference type="InterPro" id="IPR011993">
    <property type="entry name" value="PH-like_dom_sf"/>
</dbReference>
<feature type="compositionally biased region" description="Acidic residues" evidence="2">
    <location>
        <begin position="163"/>
        <end position="180"/>
    </location>
</feature>
<dbReference type="Gene3D" id="1.20.80.10">
    <property type="match status" value="1"/>
</dbReference>